<dbReference type="EMBL" id="EQ978370">
    <property type="protein sequence ID" value="EEF26015.1"/>
    <property type="molecule type" value="Genomic_DNA"/>
</dbReference>
<dbReference type="InterPro" id="IPR027304">
    <property type="entry name" value="Trigger_fact/SurA_dom_sf"/>
</dbReference>
<dbReference type="AlphaFoldDB" id="B9TDP9"/>
<protein>
    <recommendedName>
        <fullName evidence="4">Peptidylprolyl isomerase</fullName>
    </recommendedName>
</protein>
<sequence length="155" mass="17026">MSQVACIIVVALILGGCNKSQNVEDAQVLARVNGNDITIQQLHAELPNASLTLDKQVGQQILSRLIERQLLMQEAVKLNLDRTPEVMQALETSKAQIYAQAVIVKAIQSVDEMPMSSETAKLIATKLIGQQRKQDFIKGEVARLQGLSTIDVFED</sequence>
<proteinExistence type="predicted"/>
<feature type="chain" id="PRO_5002892075" description="Peptidylprolyl isomerase" evidence="1">
    <location>
        <begin position="20"/>
        <end position="155"/>
    </location>
</feature>
<feature type="signal peptide" evidence="1">
    <location>
        <begin position="1"/>
        <end position="19"/>
    </location>
</feature>
<gene>
    <name evidence="2" type="ORF">RCOM_1791130</name>
</gene>
<dbReference type="Proteomes" id="UP000008311">
    <property type="component" value="Unassembled WGS sequence"/>
</dbReference>
<name>B9TDP9_RICCO</name>
<evidence type="ECO:0000313" key="2">
    <source>
        <dbReference type="EMBL" id="EEF26015.1"/>
    </source>
</evidence>
<keyword evidence="3" id="KW-1185">Reference proteome</keyword>
<dbReference type="SUPFAM" id="SSF109998">
    <property type="entry name" value="Triger factor/SurA peptide-binding domain-like"/>
    <property type="match status" value="1"/>
</dbReference>
<reference evidence="3" key="1">
    <citation type="journal article" date="2010" name="Nat. Biotechnol.">
        <title>Draft genome sequence of the oilseed species Ricinus communis.</title>
        <authorList>
            <person name="Chan A.P."/>
            <person name="Crabtree J."/>
            <person name="Zhao Q."/>
            <person name="Lorenzi H."/>
            <person name="Orvis J."/>
            <person name="Puiu D."/>
            <person name="Melake-Berhan A."/>
            <person name="Jones K.M."/>
            <person name="Redman J."/>
            <person name="Chen G."/>
            <person name="Cahoon E.B."/>
            <person name="Gedil M."/>
            <person name="Stanke M."/>
            <person name="Haas B.J."/>
            <person name="Wortman J.R."/>
            <person name="Fraser-Liggett C.M."/>
            <person name="Ravel J."/>
            <person name="Rabinowicz P.D."/>
        </authorList>
    </citation>
    <scope>NUCLEOTIDE SEQUENCE [LARGE SCALE GENOMIC DNA]</scope>
    <source>
        <strain evidence="3">cv. Hale</strain>
    </source>
</reference>
<dbReference type="Pfam" id="PF13623">
    <property type="entry name" value="SurA_N_2"/>
    <property type="match status" value="1"/>
</dbReference>
<evidence type="ECO:0000313" key="3">
    <source>
        <dbReference type="Proteomes" id="UP000008311"/>
    </source>
</evidence>
<dbReference type="InParanoid" id="B9TDP9"/>
<organism evidence="2 3">
    <name type="scientific">Ricinus communis</name>
    <name type="common">Castor bean</name>
    <dbReference type="NCBI Taxonomy" id="3988"/>
    <lineage>
        <taxon>Eukaryota</taxon>
        <taxon>Viridiplantae</taxon>
        <taxon>Streptophyta</taxon>
        <taxon>Embryophyta</taxon>
        <taxon>Tracheophyta</taxon>
        <taxon>Spermatophyta</taxon>
        <taxon>Magnoliopsida</taxon>
        <taxon>eudicotyledons</taxon>
        <taxon>Gunneridae</taxon>
        <taxon>Pentapetalae</taxon>
        <taxon>rosids</taxon>
        <taxon>fabids</taxon>
        <taxon>Malpighiales</taxon>
        <taxon>Euphorbiaceae</taxon>
        <taxon>Acalyphoideae</taxon>
        <taxon>Acalypheae</taxon>
        <taxon>Ricinus</taxon>
    </lineage>
</organism>
<accession>B9TDP9</accession>
<feature type="non-terminal residue" evidence="2">
    <location>
        <position position="155"/>
    </location>
</feature>
<evidence type="ECO:0000256" key="1">
    <source>
        <dbReference type="SAM" id="SignalP"/>
    </source>
</evidence>
<evidence type="ECO:0008006" key="4">
    <source>
        <dbReference type="Google" id="ProtNLM"/>
    </source>
</evidence>
<dbReference type="STRING" id="3988.B9TDP9"/>
<keyword evidence="1" id="KW-0732">Signal</keyword>
<dbReference type="Gene3D" id="1.10.8.1040">
    <property type="match status" value="1"/>
</dbReference>